<keyword evidence="6 9" id="KW-1133">Transmembrane helix</keyword>
<feature type="transmembrane region" description="Helical" evidence="9">
    <location>
        <begin position="213"/>
        <end position="232"/>
    </location>
</feature>
<dbReference type="EMBL" id="DVHU01000022">
    <property type="protein sequence ID" value="HIR92300.1"/>
    <property type="molecule type" value="Genomic_DNA"/>
</dbReference>
<evidence type="ECO:0000256" key="1">
    <source>
        <dbReference type="ARBA" id="ARBA00004651"/>
    </source>
</evidence>
<keyword evidence="5 9" id="KW-0812">Transmembrane</keyword>
<dbReference type="AlphaFoldDB" id="A0A9D1EHY0"/>
<feature type="transmembrane region" description="Helical" evidence="9">
    <location>
        <begin position="163"/>
        <end position="182"/>
    </location>
</feature>
<feature type="transmembrane region" description="Helical" evidence="9">
    <location>
        <begin position="12"/>
        <end position="32"/>
    </location>
</feature>
<evidence type="ECO:0000256" key="7">
    <source>
        <dbReference type="ARBA" id="ARBA00023136"/>
    </source>
</evidence>
<dbReference type="Pfam" id="PF02653">
    <property type="entry name" value="BPD_transp_2"/>
    <property type="match status" value="1"/>
</dbReference>
<evidence type="ECO:0000313" key="11">
    <source>
        <dbReference type="Proteomes" id="UP000886841"/>
    </source>
</evidence>
<evidence type="ECO:0000256" key="9">
    <source>
        <dbReference type="SAM" id="Phobius"/>
    </source>
</evidence>
<dbReference type="PANTHER" id="PTHR32196">
    <property type="entry name" value="ABC TRANSPORTER PERMEASE PROTEIN YPHD-RELATED-RELATED"/>
    <property type="match status" value="1"/>
</dbReference>
<evidence type="ECO:0000256" key="6">
    <source>
        <dbReference type="ARBA" id="ARBA00022989"/>
    </source>
</evidence>
<feature type="transmembrane region" description="Helical" evidence="9">
    <location>
        <begin position="267"/>
        <end position="287"/>
    </location>
</feature>
<evidence type="ECO:0000256" key="8">
    <source>
        <dbReference type="ARBA" id="ARBA00039381"/>
    </source>
</evidence>
<evidence type="ECO:0000256" key="2">
    <source>
        <dbReference type="ARBA" id="ARBA00022448"/>
    </source>
</evidence>
<evidence type="ECO:0000256" key="5">
    <source>
        <dbReference type="ARBA" id="ARBA00022692"/>
    </source>
</evidence>
<feature type="transmembrane region" description="Helical" evidence="9">
    <location>
        <begin position="69"/>
        <end position="86"/>
    </location>
</feature>
<dbReference type="CDD" id="cd06579">
    <property type="entry name" value="TM_PBP1_transp_AraH_like"/>
    <property type="match status" value="1"/>
</dbReference>
<accession>A0A9D1EHY0</accession>
<evidence type="ECO:0000313" key="10">
    <source>
        <dbReference type="EMBL" id="HIR92300.1"/>
    </source>
</evidence>
<comment type="subcellular location">
    <subcellularLocation>
        <location evidence="1">Cell membrane</location>
        <topology evidence="1">Multi-pass membrane protein</topology>
    </subcellularLocation>
</comment>
<protein>
    <recommendedName>
        <fullName evidence="8">Autoinducer 2 import system permease protein LsrD</fullName>
    </recommendedName>
</protein>
<evidence type="ECO:0000256" key="3">
    <source>
        <dbReference type="ARBA" id="ARBA00022475"/>
    </source>
</evidence>
<dbReference type="GO" id="GO:0005886">
    <property type="term" value="C:plasma membrane"/>
    <property type="evidence" value="ECO:0007669"/>
    <property type="project" value="UniProtKB-SubCell"/>
</dbReference>
<evidence type="ECO:0000256" key="4">
    <source>
        <dbReference type="ARBA" id="ARBA00022519"/>
    </source>
</evidence>
<reference evidence="10" key="2">
    <citation type="journal article" date="2021" name="PeerJ">
        <title>Extensive microbial diversity within the chicken gut microbiome revealed by metagenomics and culture.</title>
        <authorList>
            <person name="Gilroy R."/>
            <person name="Ravi A."/>
            <person name="Getino M."/>
            <person name="Pursley I."/>
            <person name="Horton D.L."/>
            <person name="Alikhan N.F."/>
            <person name="Baker D."/>
            <person name="Gharbi K."/>
            <person name="Hall N."/>
            <person name="Watson M."/>
            <person name="Adriaenssens E.M."/>
            <person name="Foster-Nyarko E."/>
            <person name="Jarju S."/>
            <person name="Secka A."/>
            <person name="Antonio M."/>
            <person name="Oren A."/>
            <person name="Chaudhuri R.R."/>
            <person name="La Ragione R."/>
            <person name="Hildebrand F."/>
            <person name="Pallen M.J."/>
        </authorList>
    </citation>
    <scope>NUCLEOTIDE SEQUENCE</scope>
    <source>
        <strain evidence="10">ChiSxjej1B13-7041</strain>
    </source>
</reference>
<keyword evidence="2" id="KW-0813">Transport</keyword>
<keyword evidence="7 9" id="KW-0472">Membrane</keyword>
<feature type="transmembrane region" description="Helical" evidence="9">
    <location>
        <begin position="244"/>
        <end position="260"/>
    </location>
</feature>
<dbReference type="GO" id="GO:0022857">
    <property type="term" value="F:transmembrane transporter activity"/>
    <property type="evidence" value="ECO:0007669"/>
    <property type="project" value="InterPro"/>
</dbReference>
<comment type="caution">
    <text evidence="10">The sequence shown here is derived from an EMBL/GenBank/DDBJ whole genome shotgun (WGS) entry which is preliminary data.</text>
</comment>
<feature type="transmembrane region" description="Helical" evidence="9">
    <location>
        <begin position="132"/>
        <end position="157"/>
    </location>
</feature>
<organism evidence="10 11">
    <name type="scientific">Candidatus Egerieimonas intestinavium</name>
    <dbReference type="NCBI Taxonomy" id="2840777"/>
    <lineage>
        <taxon>Bacteria</taxon>
        <taxon>Bacillati</taxon>
        <taxon>Bacillota</taxon>
        <taxon>Clostridia</taxon>
        <taxon>Lachnospirales</taxon>
        <taxon>Lachnospiraceae</taxon>
        <taxon>Lachnospiraceae incertae sedis</taxon>
        <taxon>Candidatus Egerieimonas</taxon>
    </lineage>
</organism>
<feature type="transmembrane region" description="Helical" evidence="9">
    <location>
        <begin position="92"/>
        <end position="120"/>
    </location>
</feature>
<sequence>MGKVKRALKNNTDILGNYVIAVLLVAIISIFYRGFGSISHISVLLSDFAILGFLVLGQTFPVLTGGIDMSVPYMMCSAAVVLNYGINTVGWSVPLAFLLVLLGALAAGAVSGFGIAYLNVHPMIMTYGMNSILMGALLSWTSGTAGGFSPAGLQAFAKLKIGFIPVITVVFAGATAAFMLLLKRSAYGKHLYAVGNCRRAAYFSGVNVKRTILIAYVISALCSALGGLIMSGRVGQSYLGMGDSYMFITLAAVAIGGISMNGGKGHVVGSASGALIITIVLSVLTVLKASLGVQQLLYGVVLLGALVLEANKLNFGKRKGEKT</sequence>
<feature type="transmembrane region" description="Helical" evidence="9">
    <location>
        <begin position="38"/>
        <end position="57"/>
    </location>
</feature>
<name>A0A9D1EHY0_9FIRM</name>
<feature type="transmembrane region" description="Helical" evidence="9">
    <location>
        <begin position="293"/>
        <end position="310"/>
    </location>
</feature>
<proteinExistence type="predicted"/>
<gene>
    <name evidence="10" type="ORF">IAB98_02615</name>
</gene>
<dbReference type="Proteomes" id="UP000886841">
    <property type="component" value="Unassembled WGS sequence"/>
</dbReference>
<reference evidence="10" key="1">
    <citation type="submission" date="2020-10" db="EMBL/GenBank/DDBJ databases">
        <authorList>
            <person name="Gilroy R."/>
        </authorList>
    </citation>
    <scope>NUCLEOTIDE SEQUENCE</scope>
    <source>
        <strain evidence="10">ChiSxjej1B13-7041</strain>
    </source>
</reference>
<dbReference type="PANTHER" id="PTHR32196:SF71">
    <property type="entry name" value="AUTOINDUCER 2 IMPORT SYSTEM PERMEASE PROTEIN LSRD"/>
    <property type="match status" value="1"/>
</dbReference>
<keyword evidence="4" id="KW-0997">Cell inner membrane</keyword>
<keyword evidence="3" id="KW-1003">Cell membrane</keyword>
<dbReference type="InterPro" id="IPR001851">
    <property type="entry name" value="ABC_transp_permease"/>
</dbReference>